<dbReference type="STRING" id="29563.SAMN02983006_01549"/>
<keyword evidence="7" id="KW-1185">Reference proteome</keyword>
<dbReference type="AlphaFoldDB" id="A0A1I4IXK2"/>
<dbReference type="PROSITE" id="PS50893">
    <property type="entry name" value="ABC_TRANSPORTER_2"/>
    <property type="match status" value="1"/>
</dbReference>
<organism evidence="6 7">
    <name type="scientific">Halanaerobium salsuginis</name>
    <dbReference type="NCBI Taxonomy" id="29563"/>
    <lineage>
        <taxon>Bacteria</taxon>
        <taxon>Bacillati</taxon>
        <taxon>Bacillota</taxon>
        <taxon>Clostridia</taxon>
        <taxon>Halanaerobiales</taxon>
        <taxon>Halanaerobiaceae</taxon>
        <taxon>Halanaerobium</taxon>
    </lineage>
</organism>
<evidence type="ECO:0000256" key="1">
    <source>
        <dbReference type="ARBA" id="ARBA00005417"/>
    </source>
</evidence>
<dbReference type="PANTHER" id="PTHR42734">
    <property type="entry name" value="METAL TRANSPORT SYSTEM ATP-BINDING PROTEIN TM_0124-RELATED"/>
    <property type="match status" value="1"/>
</dbReference>
<evidence type="ECO:0000256" key="4">
    <source>
        <dbReference type="ARBA" id="ARBA00022840"/>
    </source>
</evidence>
<dbReference type="GO" id="GO:0005524">
    <property type="term" value="F:ATP binding"/>
    <property type="evidence" value="ECO:0007669"/>
    <property type="project" value="UniProtKB-KW"/>
</dbReference>
<dbReference type="InterPro" id="IPR003593">
    <property type="entry name" value="AAA+_ATPase"/>
</dbReference>
<reference evidence="6 7" key="1">
    <citation type="submission" date="2016-10" db="EMBL/GenBank/DDBJ databases">
        <authorList>
            <person name="de Groot N.N."/>
        </authorList>
    </citation>
    <scope>NUCLEOTIDE SEQUENCE [LARGE SCALE GENOMIC DNA]</scope>
    <source>
        <strain evidence="6 7">ATCC 51327</strain>
    </source>
</reference>
<keyword evidence="4 6" id="KW-0067">ATP-binding</keyword>
<keyword evidence="3" id="KW-0547">Nucleotide-binding</keyword>
<dbReference type="PANTHER" id="PTHR42734:SF6">
    <property type="entry name" value="MOLYBDATE IMPORT ATP-BINDING PROTEIN MOLC"/>
    <property type="match status" value="1"/>
</dbReference>
<dbReference type="FunFam" id="3.40.50.300:FF:000134">
    <property type="entry name" value="Iron-enterobactin ABC transporter ATP-binding protein"/>
    <property type="match status" value="1"/>
</dbReference>
<dbReference type="InterPro" id="IPR027417">
    <property type="entry name" value="P-loop_NTPase"/>
</dbReference>
<dbReference type="InterPro" id="IPR050153">
    <property type="entry name" value="Metal_Ion_Import_ABC"/>
</dbReference>
<gene>
    <name evidence="6" type="ORF">SAMN02983006_01549</name>
</gene>
<dbReference type="SMART" id="SM00382">
    <property type="entry name" value="AAA"/>
    <property type="match status" value="1"/>
</dbReference>
<evidence type="ECO:0000259" key="5">
    <source>
        <dbReference type="PROSITE" id="PS50893"/>
    </source>
</evidence>
<dbReference type="RefSeq" id="WP_089861662.1">
    <property type="nucleotide sequence ID" value="NZ_FOTI01000019.1"/>
</dbReference>
<evidence type="ECO:0000256" key="2">
    <source>
        <dbReference type="ARBA" id="ARBA00022448"/>
    </source>
</evidence>
<dbReference type="Gene3D" id="3.40.50.300">
    <property type="entry name" value="P-loop containing nucleotide triphosphate hydrolases"/>
    <property type="match status" value="1"/>
</dbReference>
<dbReference type="CDD" id="cd03214">
    <property type="entry name" value="ABC_Iron-Siderophores_B12_Hemin"/>
    <property type="match status" value="1"/>
</dbReference>
<protein>
    <submittedName>
        <fullName evidence="6">Iron complex transport system ATP-binding protein</fullName>
    </submittedName>
</protein>
<feature type="domain" description="ABC transporter" evidence="5">
    <location>
        <begin position="2"/>
        <end position="235"/>
    </location>
</feature>
<dbReference type="InterPro" id="IPR003439">
    <property type="entry name" value="ABC_transporter-like_ATP-bd"/>
</dbReference>
<keyword evidence="2" id="KW-0813">Transport</keyword>
<dbReference type="Proteomes" id="UP000199006">
    <property type="component" value="Unassembled WGS sequence"/>
</dbReference>
<dbReference type="Pfam" id="PF00005">
    <property type="entry name" value="ABC_tran"/>
    <property type="match status" value="1"/>
</dbReference>
<evidence type="ECO:0000313" key="7">
    <source>
        <dbReference type="Proteomes" id="UP000199006"/>
    </source>
</evidence>
<comment type="similarity">
    <text evidence="1">Belongs to the ABC transporter superfamily.</text>
</comment>
<dbReference type="EMBL" id="FOTI01000019">
    <property type="protein sequence ID" value="SFL59088.1"/>
    <property type="molecule type" value="Genomic_DNA"/>
</dbReference>
<proteinExistence type="inferred from homology"/>
<accession>A0A1I4IXK2</accession>
<name>A0A1I4IXK2_9FIRM</name>
<dbReference type="SUPFAM" id="SSF52540">
    <property type="entry name" value="P-loop containing nucleoside triphosphate hydrolases"/>
    <property type="match status" value="1"/>
</dbReference>
<dbReference type="GO" id="GO:0016887">
    <property type="term" value="F:ATP hydrolysis activity"/>
    <property type="evidence" value="ECO:0007669"/>
    <property type="project" value="InterPro"/>
</dbReference>
<evidence type="ECO:0000313" key="6">
    <source>
        <dbReference type="EMBL" id="SFL59088.1"/>
    </source>
</evidence>
<sequence length="253" mass="28332">MLKLNNVNFNYGKSEILKNINLELSKGQLLTLVGPNGSGKSTLLKCINNFLDINSGTIMINGKNLDQYKRQELARLIAYVPQQISSPFPNTVFDTILMGRKVYQSWRPSHQDRKLTAKIINKLGLAEIAFTKINQLSGGQRQKVYLGRGLAQQAKLILLDEPNNNLDLKHQLEIFNLIKREVNQGSAAVIIMHDLSLASRFSDKIVMLKSGQVFKSGRQEILTAANIYAVYGVKVSLKDHQGFKIVIPEKIAN</sequence>
<dbReference type="OrthoDB" id="9799337at2"/>
<evidence type="ECO:0000256" key="3">
    <source>
        <dbReference type="ARBA" id="ARBA00022741"/>
    </source>
</evidence>